<comment type="caution">
    <text evidence="2">The sequence shown here is derived from an EMBL/GenBank/DDBJ whole genome shotgun (WGS) entry which is preliminary data.</text>
</comment>
<dbReference type="Proteomes" id="UP000284842">
    <property type="component" value="Unassembled WGS sequence"/>
</dbReference>
<sequence length="234" mass="25782">MGRPPKEYKDVILLDTTINIPNPNGQHKAHSLYYDRATKFHLIQCPKCRFYFQYTNNSVGPFLRHRGSDKCKKLYKRMMKATARQAALVTVNEDEGGGIEQDVLPFAEEVGDIGEASGSQNDHHADTNLNTTRSSPLPPSSPPPPLSEQSSDESCSNHGSDLENETAGNVGISFTVVHHERDGPGVVLLLHDDVDSAPEDDGVTEKSDEEDMDRELSNPCHGQPFIRKMAGLSL</sequence>
<accession>A0A409X0A2</accession>
<evidence type="ECO:0000313" key="2">
    <source>
        <dbReference type="EMBL" id="PPQ84139.1"/>
    </source>
</evidence>
<feature type="region of interest" description="Disordered" evidence="1">
    <location>
        <begin position="194"/>
        <end position="234"/>
    </location>
</feature>
<feature type="compositionally biased region" description="Acidic residues" evidence="1">
    <location>
        <begin position="195"/>
        <end position="213"/>
    </location>
</feature>
<feature type="non-terminal residue" evidence="2">
    <location>
        <position position="234"/>
    </location>
</feature>
<dbReference type="InParanoid" id="A0A409X0A2"/>
<dbReference type="AlphaFoldDB" id="A0A409X0A2"/>
<gene>
    <name evidence="2" type="ORF">CVT24_002208</name>
</gene>
<keyword evidence="3" id="KW-1185">Reference proteome</keyword>
<evidence type="ECO:0000256" key="1">
    <source>
        <dbReference type="SAM" id="MobiDB-lite"/>
    </source>
</evidence>
<protein>
    <submittedName>
        <fullName evidence="2">Uncharacterized protein</fullName>
    </submittedName>
</protein>
<organism evidence="2 3">
    <name type="scientific">Panaeolus cyanescens</name>
    <dbReference type="NCBI Taxonomy" id="181874"/>
    <lineage>
        <taxon>Eukaryota</taxon>
        <taxon>Fungi</taxon>
        <taxon>Dikarya</taxon>
        <taxon>Basidiomycota</taxon>
        <taxon>Agaricomycotina</taxon>
        <taxon>Agaricomycetes</taxon>
        <taxon>Agaricomycetidae</taxon>
        <taxon>Agaricales</taxon>
        <taxon>Agaricineae</taxon>
        <taxon>Galeropsidaceae</taxon>
        <taxon>Panaeolus</taxon>
    </lineage>
</organism>
<feature type="region of interest" description="Disordered" evidence="1">
    <location>
        <begin position="113"/>
        <end position="166"/>
    </location>
</feature>
<feature type="compositionally biased region" description="Pro residues" evidence="1">
    <location>
        <begin position="136"/>
        <end position="146"/>
    </location>
</feature>
<proteinExistence type="predicted"/>
<reference evidence="2 3" key="1">
    <citation type="journal article" date="2018" name="Evol. Lett.">
        <title>Horizontal gene cluster transfer increased hallucinogenic mushroom diversity.</title>
        <authorList>
            <person name="Reynolds H.T."/>
            <person name="Vijayakumar V."/>
            <person name="Gluck-Thaler E."/>
            <person name="Korotkin H.B."/>
            <person name="Matheny P.B."/>
            <person name="Slot J.C."/>
        </authorList>
    </citation>
    <scope>NUCLEOTIDE SEQUENCE [LARGE SCALE GENOMIC DNA]</scope>
    <source>
        <strain evidence="2 3">2629</strain>
    </source>
</reference>
<dbReference type="EMBL" id="NHTK01004934">
    <property type="protein sequence ID" value="PPQ84139.1"/>
    <property type="molecule type" value="Genomic_DNA"/>
</dbReference>
<name>A0A409X0A2_9AGAR</name>
<evidence type="ECO:0000313" key="3">
    <source>
        <dbReference type="Proteomes" id="UP000284842"/>
    </source>
</evidence>